<evidence type="ECO:0000313" key="3">
    <source>
        <dbReference type="EMBL" id="GAA3840999.1"/>
    </source>
</evidence>
<proteinExistence type="predicted"/>
<dbReference type="Pfam" id="PF00656">
    <property type="entry name" value="Peptidase_C14"/>
    <property type="match status" value="1"/>
</dbReference>
<dbReference type="InterPro" id="IPR029030">
    <property type="entry name" value="Caspase-like_dom_sf"/>
</dbReference>
<gene>
    <name evidence="3" type="ORF">GCM10022226_74280</name>
</gene>
<organism evidence="3 4">
    <name type="scientific">Sphaerisporangium flaviroseum</name>
    <dbReference type="NCBI Taxonomy" id="509199"/>
    <lineage>
        <taxon>Bacteria</taxon>
        <taxon>Bacillati</taxon>
        <taxon>Actinomycetota</taxon>
        <taxon>Actinomycetes</taxon>
        <taxon>Streptosporangiales</taxon>
        <taxon>Streptosporangiaceae</taxon>
        <taxon>Sphaerisporangium</taxon>
    </lineage>
</organism>
<dbReference type="EMBL" id="BAAAZR010000049">
    <property type="protein sequence ID" value="GAA3840999.1"/>
    <property type="molecule type" value="Genomic_DNA"/>
</dbReference>
<dbReference type="SUPFAM" id="SSF52129">
    <property type="entry name" value="Caspase-like"/>
    <property type="match status" value="1"/>
</dbReference>
<evidence type="ECO:0000313" key="4">
    <source>
        <dbReference type="Proteomes" id="UP001500888"/>
    </source>
</evidence>
<sequence length="839" mass="89409">MVTVPRRALLIGSAVDGLKGVGNDLDIMESLLTDRRFEIRRHEREDATRDAILAAYRRLIDDTSADDPVVVYYSGHGAVALAPPATAAGMAQPPPYQFIVSYDFESSSEDDFRGITAFELSILLADLTERSRNVTVILDCCYAARMSRDPDLVPRALRRPYRADIEAHLLRRGISQRLRELPNVVSNPHSVRLVACGPRESSFEYPSGSGRSVGVFTESLDLAMKEAQGVPVTWATLVRRARSRVQLISPNQRPEAEGESGRLPFTVEVPDTAGVLPVTVQNGRTVLLGGRIVDVEVGDVYAVLPAGAALAEPGLAVATATVRTVTATTATVDLAYLHGATSLPVDAEAHPVRRSTPLRPVEILGTGPDADRVRAAVSAATHVRPATGDDTDPLASVDVTAGTVELRDRAGPLTPPASLDDDVLLATVRDLNRLARAATVEALESGGGATALDASSFEVECGRVVGGRPEPIPASGTTLFAGERLYVRLRNRDPRRLYFFLFDLGVSRAITLITSADPSGIGLDRDEEWVVGGSPDGDGLVGQELFWPERFTGGVPRSESLIVIVTDRRQELRALEQEGLQGRQRGDASPLENLITQIADGGTRELRADQGSGVRYAVRQFEFLLHPQAAPADEAASFLLDELPDRSLRIMPPPPATPPPGAVTVRLTELISSRAPVPGEAGLRVDAIVLTAPPGPAGGARVHRAVTAWARASDQVSFDPVPLYDGPVREHLDIAIWVSRDRAGAPSLAEMLAQQPAAPGPEDDPPGPPAIGAVSDTAAVVDRCDRLLADAVEDRVALYRAAMLAADGFGAGRHPAQGLLRSGDLSFTYQIDQAVPGQG</sequence>
<accession>A0ABP7JD07</accession>
<feature type="region of interest" description="Disordered" evidence="1">
    <location>
        <begin position="754"/>
        <end position="773"/>
    </location>
</feature>
<protein>
    <recommendedName>
        <fullName evidence="2">Peptidase C14 caspase domain-containing protein</fullName>
    </recommendedName>
</protein>
<evidence type="ECO:0000256" key="1">
    <source>
        <dbReference type="SAM" id="MobiDB-lite"/>
    </source>
</evidence>
<name>A0ABP7JD07_9ACTN</name>
<reference evidence="4" key="1">
    <citation type="journal article" date="2019" name="Int. J. Syst. Evol. Microbiol.">
        <title>The Global Catalogue of Microorganisms (GCM) 10K type strain sequencing project: providing services to taxonomists for standard genome sequencing and annotation.</title>
        <authorList>
            <consortium name="The Broad Institute Genomics Platform"/>
            <consortium name="The Broad Institute Genome Sequencing Center for Infectious Disease"/>
            <person name="Wu L."/>
            <person name="Ma J."/>
        </authorList>
    </citation>
    <scope>NUCLEOTIDE SEQUENCE [LARGE SCALE GENOMIC DNA]</scope>
    <source>
        <strain evidence="4">JCM 16908</strain>
    </source>
</reference>
<dbReference type="Gene3D" id="3.40.50.1460">
    <property type="match status" value="1"/>
</dbReference>
<dbReference type="InterPro" id="IPR011600">
    <property type="entry name" value="Pept_C14_caspase"/>
</dbReference>
<feature type="domain" description="Peptidase C14 caspase" evidence="2">
    <location>
        <begin position="6"/>
        <end position="256"/>
    </location>
</feature>
<comment type="caution">
    <text evidence="3">The sequence shown here is derived from an EMBL/GenBank/DDBJ whole genome shotgun (WGS) entry which is preliminary data.</text>
</comment>
<dbReference type="Proteomes" id="UP001500888">
    <property type="component" value="Unassembled WGS sequence"/>
</dbReference>
<evidence type="ECO:0000259" key="2">
    <source>
        <dbReference type="Pfam" id="PF00656"/>
    </source>
</evidence>
<keyword evidence="4" id="KW-1185">Reference proteome</keyword>